<evidence type="ECO:0000256" key="2">
    <source>
        <dbReference type="ARBA" id="ARBA00022559"/>
    </source>
</evidence>
<dbReference type="OMA" id="ACLLCIK"/>
<keyword evidence="2 7" id="KW-0575">Peroxidase</keyword>
<evidence type="ECO:0000256" key="6">
    <source>
        <dbReference type="PIRSR" id="PIRSR637944-1"/>
    </source>
</evidence>
<dbReference type="PANTHER" id="PTHR10430">
    <property type="entry name" value="PEROXIREDOXIN"/>
    <property type="match status" value="1"/>
</dbReference>
<dbReference type="OrthoDB" id="1882547at2759"/>
<keyword evidence="10" id="KW-1185">Reference proteome</keyword>
<name>U4KWA7_PYROM</name>
<dbReference type="Proteomes" id="UP000018144">
    <property type="component" value="Unassembled WGS sequence"/>
</dbReference>
<dbReference type="AlphaFoldDB" id="U4KWA7"/>
<dbReference type="InterPro" id="IPR013766">
    <property type="entry name" value="Thioredoxin_domain"/>
</dbReference>
<dbReference type="GO" id="GO:0005739">
    <property type="term" value="C:mitochondrion"/>
    <property type="evidence" value="ECO:0007669"/>
    <property type="project" value="TreeGrafter"/>
</dbReference>
<keyword evidence="3 7" id="KW-0049">Antioxidant</keyword>
<protein>
    <submittedName>
        <fullName evidence="9">Similar to Putative peroxiredoxin pmp20 acc. no. O14313</fullName>
    </submittedName>
</protein>
<evidence type="ECO:0000256" key="3">
    <source>
        <dbReference type="ARBA" id="ARBA00022862"/>
    </source>
</evidence>
<keyword evidence="4 7" id="KW-0560">Oxidoreductase</keyword>
<evidence type="ECO:0000256" key="4">
    <source>
        <dbReference type="ARBA" id="ARBA00023002"/>
    </source>
</evidence>
<evidence type="ECO:0000256" key="7">
    <source>
        <dbReference type="RuleBase" id="RU366011"/>
    </source>
</evidence>
<dbReference type="EMBL" id="HF935278">
    <property type="protein sequence ID" value="CCX05998.1"/>
    <property type="molecule type" value="Genomic_DNA"/>
</dbReference>
<evidence type="ECO:0000313" key="10">
    <source>
        <dbReference type="Proteomes" id="UP000018144"/>
    </source>
</evidence>
<dbReference type="GO" id="GO:0005777">
    <property type="term" value="C:peroxisome"/>
    <property type="evidence" value="ECO:0007669"/>
    <property type="project" value="TreeGrafter"/>
</dbReference>
<organism evidence="9 10">
    <name type="scientific">Pyronema omphalodes (strain CBS 100304)</name>
    <name type="common">Pyronema confluens</name>
    <dbReference type="NCBI Taxonomy" id="1076935"/>
    <lineage>
        <taxon>Eukaryota</taxon>
        <taxon>Fungi</taxon>
        <taxon>Dikarya</taxon>
        <taxon>Ascomycota</taxon>
        <taxon>Pezizomycotina</taxon>
        <taxon>Pezizomycetes</taxon>
        <taxon>Pezizales</taxon>
        <taxon>Pyronemataceae</taxon>
        <taxon>Pyronema</taxon>
    </lineage>
</organism>
<dbReference type="PROSITE" id="PS51352">
    <property type="entry name" value="THIOREDOXIN_2"/>
    <property type="match status" value="1"/>
</dbReference>
<evidence type="ECO:0000259" key="8">
    <source>
        <dbReference type="PROSITE" id="PS51352"/>
    </source>
</evidence>
<keyword evidence="5 7" id="KW-0676">Redox-active center</keyword>
<comment type="similarity">
    <text evidence="1 7">Belongs to the peroxiredoxin family. Prx5 subfamily.</text>
</comment>
<feature type="active site" description="Cysteine sulfenic acid (-SOH) intermediate" evidence="6">
    <location>
        <position position="46"/>
    </location>
</feature>
<dbReference type="SUPFAM" id="SSF52833">
    <property type="entry name" value="Thioredoxin-like"/>
    <property type="match status" value="1"/>
</dbReference>
<dbReference type="GO" id="GO:0034599">
    <property type="term" value="P:cellular response to oxidative stress"/>
    <property type="evidence" value="ECO:0007669"/>
    <property type="project" value="InterPro"/>
</dbReference>
<comment type="function">
    <text evidence="7">Thiol-specific peroxidase that catalyzes the reduction of hydrogen peroxide and organic hydroperoxides to water and alcohols, respectively. Plays a role in cell protection against oxidative stress by detoxifying peroxides.</text>
</comment>
<dbReference type="GO" id="GO:0042744">
    <property type="term" value="P:hydrogen peroxide catabolic process"/>
    <property type="evidence" value="ECO:0007669"/>
    <property type="project" value="TreeGrafter"/>
</dbReference>
<feature type="domain" description="Thioredoxin" evidence="8">
    <location>
        <begin position="5"/>
        <end position="159"/>
    </location>
</feature>
<dbReference type="Pfam" id="PF08534">
    <property type="entry name" value="Redoxin"/>
    <property type="match status" value="1"/>
</dbReference>
<dbReference type="GO" id="GO:0008379">
    <property type="term" value="F:thioredoxin peroxidase activity"/>
    <property type="evidence" value="ECO:0007669"/>
    <property type="project" value="InterPro"/>
</dbReference>
<dbReference type="PANTHER" id="PTHR10430:SF39">
    <property type="entry name" value="PEROXISOMAL MEMBRANE ASSOCIATED PROTEIN 20"/>
    <property type="match status" value="1"/>
</dbReference>
<dbReference type="Gene3D" id="3.40.30.10">
    <property type="entry name" value="Glutaredoxin"/>
    <property type="match status" value="1"/>
</dbReference>
<dbReference type="InterPro" id="IPR013740">
    <property type="entry name" value="Redoxin"/>
</dbReference>
<dbReference type="GO" id="GO:0005829">
    <property type="term" value="C:cytosol"/>
    <property type="evidence" value="ECO:0007669"/>
    <property type="project" value="TreeGrafter"/>
</dbReference>
<accession>U4KWA7</accession>
<gene>
    <name evidence="9" type="ORF">PCON_05585</name>
</gene>
<dbReference type="STRING" id="1076935.U4KWA7"/>
<dbReference type="CDD" id="cd03013">
    <property type="entry name" value="PRX5_like"/>
    <property type="match status" value="1"/>
</dbReference>
<dbReference type="GO" id="GO:0045454">
    <property type="term" value="P:cell redox homeostasis"/>
    <property type="evidence" value="ECO:0007669"/>
    <property type="project" value="TreeGrafter"/>
</dbReference>
<proteinExistence type="inferred from homology"/>
<dbReference type="eggNOG" id="KOG0541">
    <property type="taxonomic scope" value="Eukaryota"/>
</dbReference>
<reference evidence="9 10" key="1">
    <citation type="journal article" date="2013" name="PLoS Genet.">
        <title>The genome and development-dependent transcriptomes of Pyronema confluens: a window into fungal evolution.</title>
        <authorList>
            <person name="Traeger S."/>
            <person name="Altegoer F."/>
            <person name="Freitag M."/>
            <person name="Gabaldon T."/>
            <person name="Kempken F."/>
            <person name="Kumar A."/>
            <person name="Marcet-Houben M."/>
            <person name="Poggeler S."/>
            <person name="Stajich J.E."/>
            <person name="Nowrousian M."/>
        </authorList>
    </citation>
    <scope>NUCLEOTIDE SEQUENCE [LARGE SCALE GENOMIC DNA]</scope>
    <source>
        <strain evidence="10">CBS 100304</strain>
        <tissue evidence="9">Vegetative mycelium</tissue>
    </source>
</reference>
<dbReference type="InterPro" id="IPR036249">
    <property type="entry name" value="Thioredoxin-like_sf"/>
</dbReference>
<sequence length="159" mass="16831">MAIAVGSKLPAPPASLWENAPENSVTFPETGKIILLGVPGAFTPPCSSQIPEYIARYQEFADKGVAGIYVIAVNDIFCVKAWKEALAGGKDSQVHFCADSTGEYIKTLGLDFDASGLLGNHRSKRFAAVVENGEVKSLFVESEAPEITVTKAETVLGGL</sequence>
<evidence type="ECO:0000256" key="5">
    <source>
        <dbReference type="ARBA" id="ARBA00023284"/>
    </source>
</evidence>
<dbReference type="InterPro" id="IPR037944">
    <property type="entry name" value="PRX5-like"/>
</dbReference>
<evidence type="ECO:0000313" key="9">
    <source>
        <dbReference type="EMBL" id="CCX05998.1"/>
    </source>
</evidence>
<evidence type="ECO:0000256" key="1">
    <source>
        <dbReference type="ARBA" id="ARBA00010505"/>
    </source>
</evidence>